<comment type="similarity">
    <text evidence="3">Belongs to the PIGS family.</text>
</comment>
<evidence type="ECO:0000256" key="10">
    <source>
        <dbReference type="SAM" id="Phobius"/>
    </source>
</evidence>
<protein>
    <submittedName>
        <fullName evidence="11">Phosphatidylinositol-glycan biosynthesis class S protein-domain-containing protein</fullName>
    </submittedName>
</protein>
<dbReference type="OrthoDB" id="28748at2759"/>
<evidence type="ECO:0000256" key="5">
    <source>
        <dbReference type="ARBA" id="ARBA00022692"/>
    </source>
</evidence>
<keyword evidence="4" id="KW-0337">GPI-anchor biosynthesis</keyword>
<evidence type="ECO:0000313" key="12">
    <source>
        <dbReference type="Proteomes" id="UP000736335"/>
    </source>
</evidence>
<dbReference type="PANTHER" id="PTHR21072:SF13">
    <property type="entry name" value="GPI TRANSAMIDASE COMPONENT PIG-S"/>
    <property type="match status" value="1"/>
</dbReference>
<gene>
    <name evidence="11" type="ORF">BJ322DRAFT_601724</name>
</gene>
<name>A0A9P6HJD0_9AGAM</name>
<comment type="pathway">
    <text evidence="2">Glycolipid biosynthesis; glycosylphosphatidylinositol-anchor biosynthesis.</text>
</comment>
<keyword evidence="9" id="KW-0325">Glycoprotein</keyword>
<keyword evidence="5 10" id="KW-0812">Transmembrane</keyword>
<dbReference type="AlphaFoldDB" id="A0A9P6HJD0"/>
<feature type="transmembrane region" description="Helical" evidence="10">
    <location>
        <begin position="19"/>
        <end position="37"/>
    </location>
</feature>
<keyword evidence="7 10" id="KW-1133">Transmembrane helix</keyword>
<dbReference type="GO" id="GO:0016255">
    <property type="term" value="P:attachment of GPI anchor to protein"/>
    <property type="evidence" value="ECO:0007669"/>
    <property type="project" value="InterPro"/>
</dbReference>
<accession>A0A9P6HJD0</accession>
<dbReference type="Pfam" id="PF10510">
    <property type="entry name" value="PIG-S"/>
    <property type="match status" value="2"/>
</dbReference>
<proteinExistence type="inferred from homology"/>
<dbReference type="Proteomes" id="UP000736335">
    <property type="component" value="Unassembled WGS sequence"/>
</dbReference>
<keyword evidence="6" id="KW-0256">Endoplasmic reticulum</keyword>
<keyword evidence="12" id="KW-1185">Reference proteome</keyword>
<evidence type="ECO:0000256" key="8">
    <source>
        <dbReference type="ARBA" id="ARBA00023136"/>
    </source>
</evidence>
<dbReference type="PANTHER" id="PTHR21072">
    <property type="entry name" value="GPI TRANSAMIDASE COMPONENT PIG-S"/>
    <property type="match status" value="1"/>
</dbReference>
<dbReference type="GO" id="GO:0042765">
    <property type="term" value="C:GPI-anchor transamidase complex"/>
    <property type="evidence" value="ECO:0007669"/>
    <property type="project" value="InterPro"/>
</dbReference>
<keyword evidence="8 10" id="KW-0472">Membrane</keyword>
<dbReference type="InterPro" id="IPR019540">
    <property type="entry name" value="PtdIno-glycan_biosynth_class_S"/>
</dbReference>
<evidence type="ECO:0000313" key="11">
    <source>
        <dbReference type="EMBL" id="KAF9788052.1"/>
    </source>
</evidence>
<evidence type="ECO:0000256" key="3">
    <source>
        <dbReference type="ARBA" id="ARBA00005316"/>
    </source>
</evidence>
<evidence type="ECO:0000256" key="2">
    <source>
        <dbReference type="ARBA" id="ARBA00004687"/>
    </source>
</evidence>
<reference evidence="11" key="2">
    <citation type="submission" date="2020-11" db="EMBL/GenBank/DDBJ databases">
        <authorList>
            <consortium name="DOE Joint Genome Institute"/>
            <person name="Kuo A."/>
            <person name="Miyauchi S."/>
            <person name="Kiss E."/>
            <person name="Drula E."/>
            <person name="Kohler A."/>
            <person name="Sanchez-Garcia M."/>
            <person name="Andreopoulos B."/>
            <person name="Barry K.W."/>
            <person name="Bonito G."/>
            <person name="Buee M."/>
            <person name="Carver A."/>
            <person name="Chen C."/>
            <person name="Cichocki N."/>
            <person name="Clum A."/>
            <person name="Culley D."/>
            <person name="Crous P.W."/>
            <person name="Fauchery L."/>
            <person name="Girlanda M."/>
            <person name="Hayes R."/>
            <person name="Keri Z."/>
            <person name="Labutti K."/>
            <person name="Lipzen A."/>
            <person name="Lombard V."/>
            <person name="Magnuson J."/>
            <person name="Maillard F."/>
            <person name="Morin E."/>
            <person name="Murat C."/>
            <person name="Nolan M."/>
            <person name="Ohm R."/>
            <person name="Pangilinan J."/>
            <person name="Pereira M."/>
            <person name="Perotto S."/>
            <person name="Peter M."/>
            <person name="Riley R."/>
            <person name="Sitrit Y."/>
            <person name="Stielow B."/>
            <person name="Szollosi G."/>
            <person name="Zifcakova L."/>
            <person name="Stursova M."/>
            <person name="Spatafora J.W."/>
            <person name="Tedersoo L."/>
            <person name="Vaario L.-M."/>
            <person name="Yamada A."/>
            <person name="Yan M."/>
            <person name="Wang P."/>
            <person name="Xu J."/>
            <person name="Bruns T."/>
            <person name="Baldrian P."/>
            <person name="Vilgalys R."/>
            <person name="Henrissat B."/>
            <person name="Grigoriev I.V."/>
            <person name="Hibbett D."/>
            <person name="Nagy L.G."/>
            <person name="Martin F.M."/>
        </authorList>
    </citation>
    <scope>NUCLEOTIDE SEQUENCE</scope>
    <source>
        <strain evidence="11">UH-Tt-Lm1</strain>
    </source>
</reference>
<dbReference type="EMBL" id="WIUZ02000004">
    <property type="protein sequence ID" value="KAF9788052.1"/>
    <property type="molecule type" value="Genomic_DNA"/>
</dbReference>
<comment type="caution">
    <text evidence="11">The sequence shown here is derived from an EMBL/GenBank/DDBJ whole genome shotgun (WGS) entry which is preliminary data.</text>
</comment>
<organism evidence="11 12">
    <name type="scientific">Thelephora terrestris</name>
    <dbReference type="NCBI Taxonomy" id="56493"/>
    <lineage>
        <taxon>Eukaryota</taxon>
        <taxon>Fungi</taxon>
        <taxon>Dikarya</taxon>
        <taxon>Basidiomycota</taxon>
        <taxon>Agaricomycotina</taxon>
        <taxon>Agaricomycetes</taxon>
        <taxon>Thelephorales</taxon>
        <taxon>Thelephoraceae</taxon>
        <taxon>Thelephora</taxon>
    </lineage>
</organism>
<comment type="subcellular location">
    <subcellularLocation>
        <location evidence="1">Endoplasmic reticulum membrane</location>
        <topology evidence="1">Multi-pass membrane protein</topology>
    </subcellularLocation>
</comment>
<feature type="transmembrane region" description="Helical" evidence="10">
    <location>
        <begin position="454"/>
        <end position="477"/>
    </location>
</feature>
<evidence type="ECO:0000256" key="6">
    <source>
        <dbReference type="ARBA" id="ARBA00022824"/>
    </source>
</evidence>
<sequence length="490" mass="54550">MSGDADDERIFLQSRKVRWSILAAYWAVILLALPLWWTTTSIQRLSLPTSRVEDLSREDLRFPVDITLNPSTGVDVNALSVKLRGLINARLGPDVRSWLNVNVHPNPVPGTDSYVLDFDAGSQDSTVKERNLTLAGDGSSPSKAANLLIDLLTPRHTAANQQKIAKYSPRYRLAFSLLNENAALGKSALGWDLNDALSRYLFPTLQSLQLLHNFTIESQVQFHAPLAFDPTHLNDSAHGLTHEDLTVFVNSAEWSLSSSASNDPVLHFVLFVPSIPHRPLYLLDSEGTPMKSNAFILPQWGGIVIHNFSPDMTSNLHMTPEHLEGIFSAFRLQLFTLLGVPELPKGVLCLDDALPSRWQMDSLLRQRSLENVASTTETLHSIIKLVNQIENMPVKEDVKGDIQNALDTLELTYKSSNSAKSALEYSARALTLSSRAFFNPGMLALLYFPPEHTYAIYAPLFAPVSLPLLAPVVREFIAWRKAKRAKQKVE</sequence>
<evidence type="ECO:0000256" key="4">
    <source>
        <dbReference type="ARBA" id="ARBA00022502"/>
    </source>
</evidence>
<evidence type="ECO:0000256" key="9">
    <source>
        <dbReference type="ARBA" id="ARBA00023180"/>
    </source>
</evidence>
<dbReference type="GO" id="GO:0006506">
    <property type="term" value="P:GPI anchor biosynthetic process"/>
    <property type="evidence" value="ECO:0007669"/>
    <property type="project" value="UniProtKB-KW"/>
</dbReference>
<evidence type="ECO:0000256" key="1">
    <source>
        <dbReference type="ARBA" id="ARBA00004477"/>
    </source>
</evidence>
<evidence type="ECO:0000256" key="7">
    <source>
        <dbReference type="ARBA" id="ARBA00022989"/>
    </source>
</evidence>
<reference evidence="11" key="1">
    <citation type="journal article" date="2020" name="Nat. Commun.">
        <title>Large-scale genome sequencing of mycorrhizal fungi provides insights into the early evolution of symbiotic traits.</title>
        <authorList>
            <person name="Miyauchi S."/>
            <person name="Kiss E."/>
            <person name="Kuo A."/>
            <person name="Drula E."/>
            <person name="Kohler A."/>
            <person name="Sanchez-Garcia M."/>
            <person name="Morin E."/>
            <person name="Andreopoulos B."/>
            <person name="Barry K.W."/>
            <person name="Bonito G."/>
            <person name="Buee M."/>
            <person name="Carver A."/>
            <person name="Chen C."/>
            <person name="Cichocki N."/>
            <person name="Clum A."/>
            <person name="Culley D."/>
            <person name="Crous P.W."/>
            <person name="Fauchery L."/>
            <person name="Girlanda M."/>
            <person name="Hayes R.D."/>
            <person name="Keri Z."/>
            <person name="LaButti K."/>
            <person name="Lipzen A."/>
            <person name="Lombard V."/>
            <person name="Magnuson J."/>
            <person name="Maillard F."/>
            <person name="Murat C."/>
            <person name="Nolan M."/>
            <person name="Ohm R.A."/>
            <person name="Pangilinan J."/>
            <person name="Pereira M.F."/>
            <person name="Perotto S."/>
            <person name="Peter M."/>
            <person name="Pfister S."/>
            <person name="Riley R."/>
            <person name="Sitrit Y."/>
            <person name="Stielow J.B."/>
            <person name="Szollosi G."/>
            <person name="Zifcakova L."/>
            <person name="Stursova M."/>
            <person name="Spatafora J.W."/>
            <person name="Tedersoo L."/>
            <person name="Vaario L.M."/>
            <person name="Yamada A."/>
            <person name="Yan M."/>
            <person name="Wang P."/>
            <person name="Xu J."/>
            <person name="Bruns T."/>
            <person name="Baldrian P."/>
            <person name="Vilgalys R."/>
            <person name="Dunand C."/>
            <person name="Henrissat B."/>
            <person name="Grigoriev I.V."/>
            <person name="Hibbett D."/>
            <person name="Nagy L.G."/>
            <person name="Martin F.M."/>
        </authorList>
    </citation>
    <scope>NUCLEOTIDE SEQUENCE</scope>
    <source>
        <strain evidence="11">UH-Tt-Lm1</strain>
    </source>
</reference>